<dbReference type="Proteomes" id="UP001157502">
    <property type="component" value="Chromosome 35"/>
</dbReference>
<dbReference type="EMBL" id="CM055762">
    <property type="protein sequence ID" value="KAJ7985867.1"/>
    <property type="molecule type" value="Genomic_DNA"/>
</dbReference>
<evidence type="ECO:0000313" key="1">
    <source>
        <dbReference type="EMBL" id="KAJ7985867.1"/>
    </source>
</evidence>
<accession>A0ACC2F3E5</accession>
<gene>
    <name evidence="1" type="ORF">DPEC_G00344920</name>
</gene>
<reference evidence="1" key="1">
    <citation type="submission" date="2021-05" db="EMBL/GenBank/DDBJ databases">
        <authorList>
            <person name="Pan Q."/>
            <person name="Jouanno E."/>
            <person name="Zahm M."/>
            <person name="Klopp C."/>
            <person name="Cabau C."/>
            <person name="Louis A."/>
            <person name="Berthelot C."/>
            <person name="Parey E."/>
            <person name="Roest Crollius H."/>
            <person name="Montfort J."/>
            <person name="Robinson-Rechavi M."/>
            <person name="Bouchez O."/>
            <person name="Lampietro C."/>
            <person name="Lopez Roques C."/>
            <person name="Donnadieu C."/>
            <person name="Postlethwait J."/>
            <person name="Bobe J."/>
            <person name="Dillon D."/>
            <person name="Chandos A."/>
            <person name="von Hippel F."/>
            <person name="Guiguen Y."/>
        </authorList>
    </citation>
    <scope>NUCLEOTIDE SEQUENCE</scope>
    <source>
        <strain evidence="1">YG-Jan2019</strain>
    </source>
</reference>
<proteinExistence type="predicted"/>
<organism evidence="1 2">
    <name type="scientific">Dallia pectoralis</name>
    <name type="common">Alaska blackfish</name>
    <dbReference type="NCBI Taxonomy" id="75939"/>
    <lineage>
        <taxon>Eukaryota</taxon>
        <taxon>Metazoa</taxon>
        <taxon>Chordata</taxon>
        <taxon>Craniata</taxon>
        <taxon>Vertebrata</taxon>
        <taxon>Euteleostomi</taxon>
        <taxon>Actinopterygii</taxon>
        <taxon>Neopterygii</taxon>
        <taxon>Teleostei</taxon>
        <taxon>Protacanthopterygii</taxon>
        <taxon>Esociformes</taxon>
        <taxon>Umbridae</taxon>
        <taxon>Dallia</taxon>
    </lineage>
</organism>
<evidence type="ECO:0000313" key="2">
    <source>
        <dbReference type="Proteomes" id="UP001157502"/>
    </source>
</evidence>
<name>A0ACC2F3E5_DALPE</name>
<protein>
    <submittedName>
        <fullName evidence="1">Uncharacterized protein</fullName>
    </submittedName>
</protein>
<sequence>MSYPGQMMPVAGHAVPARAIPAISRPEASVCLPQDGGSAPPCPPPPTHPRLHAHAPAIPGLPLTPVSPQIVCAASLVRCRWKPQARHINLYNALEERAFHTANCQGLGGARSVAPFSCSPNWRRRTRPGERARFPPGEAPLESNEELRRRRRRRSKKIRPPRKRRTSPGKKATRGSDVVLTMTAAAPARKPGL</sequence>
<keyword evidence="2" id="KW-1185">Reference proteome</keyword>
<comment type="caution">
    <text evidence="1">The sequence shown here is derived from an EMBL/GenBank/DDBJ whole genome shotgun (WGS) entry which is preliminary data.</text>
</comment>